<dbReference type="PANTHER" id="PTHR36512">
    <property type="entry name" value="D-AMINOPEPTIDASE"/>
    <property type="match status" value="1"/>
</dbReference>
<proteinExistence type="inferred from homology"/>
<evidence type="ECO:0000256" key="2">
    <source>
        <dbReference type="ARBA" id="ARBA00022598"/>
    </source>
</evidence>
<evidence type="ECO:0000259" key="4">
    <source>
        <dbReference type="PROSITE" id="PS50975"/>
    </source>
</evidence>
<reference evidence="5" key="1">
    <citation type="journal article" date="2022" name="Environ. Microbiol.">
        <title>Geoalkalibacter halelectricus SAP #1 sp. nov. possessing extracellular electron transfer and mineral#reducing capabilities from a haloalkaline environment.</title>
        <authorList>
            <person name="Yadav S."/>
            <person name="Singh R."/>
            <person name="Sundharam S.S."/>
            <person name="Chaudhary S."/>
            <person name="Krishnamurthi S."/>
            <person name="Patil S.A."/>
        </authorList>
    </citation>
    <scope>NUCLEOTIDE SEQUENCE</scope>
    <source>
        <strain evidence="5">SAP-1</strain>
    </source>
</reference>
<dbReference type="Pfam" id="PF07478">
    <property type="entry name" value="Dala_Dala_lig_C"/>
    <property type="match status" value="1"/>
</dbReference>
<name>A0ABY5ZJY4_9BACT</name>
<keyword evidence="2" id="KW-0436">Ligase</keyword>
<dbReference type="Proteomes" id="UP001060414">
    <property type="component" value="Chromosome"/>
</dbReference>
<dbReference type="CDD" id="cd02253">
    <property type="entry name" value="DmpA"/>
    <property type="match status" value="1"/>
</dbReference>
<dbReference type="SUPFAM" id="SSF56059">
    <property type="entry name" value="Glutathione synthetase ATP-binding domain-like"/>
    <property type="match status" value="1"/>
</dbReference>
<dbReference type="SUPFAM" id="SSF56266">
    <property type="entry name" value="DmpA/ArgJ-like"/>
    <property type="match status" value="1"/>
</dbReference>
<dbReference type="Gene3D" id="3.30.470.20">
    <property type="entry name" value="ATP-grasp fold, B domain"/>
    <property type="match status" value="1"/>
</dbReference>
<dbReference type="InterPro" id="IPR013815">
    <property type="entry name" value="ATP_grasp_subdomain_1"/>
</dbReference>
<dbReference type="Pfam" id="PF03576">
    <property type="entry name" value="Peptidase_S58"/>
    <property type="match status" value="1"/>
</dbReference>
<sequence length="715" mass="77864">MRITLAYNLRGEDTEAQAELLTEEDVERVFDALKSLGHAVVPIEVSGSPDDIIDGLVDSRPDLIFNVAEGIEGQMREAFYPAIYKHLGLPFTGGGSGLLLVDLDKRLCGKLLSVRGIRVPRGLVLTPRKSAIPDYLRYPLFIKPNYEGSGKGIHQDSVADTQEQAARTIEKLLRVYPQGVCVEEFIRGRELTVPMLESWPGRLLGIVEHSFPGAGHNIYDYELKHSRPEEGRVQVHCPPKLSPQEEMAVFSLAERVFQVMVCPDFGRVDMRLSEDGTPFFIEINPLPSLHPEYSLMCAARAKGLEYTEVIERIVRSAARRYGLPLGEKKIFAGRPEEKPDACRKFDIGIGRFAQGKYNAITDVEGVKVGHVTQVRDDVPAPDESGKTTSVRTGVTAIVPEFGDIFNNHLPSGGFILNGIGEMSGLTQAMEWGWLETPILLTNTMSVGAVHSGIIRHMIDRHPELGRKVDVIIPVVAETSDAFLNDVRVFSNTPEHALEAIRKAVGGEVEQGSVGAGTGLISFDFSGGIGSSSRRLPAEGSGYTVGVLVQSNFGRMRNLTVDGAVVGRELDPLFPYDQRRGISYGSVIVVVATNAPLLSAQLNRLAKRAALGLGRVGSYAATTSGEIIFAFSTANRTTREAKESPDLLSLDFVGDRVVNLLYEAVIEATEEAVLNAMFYSAGMSGRKGRYAPPIPRELVREILAAAKAGRVKAENG</sequence>
<dbReference type="Gene3D" id="3.60.70.12">
    <property type="entry name" value="L-amino peptidase D-ALA esterase/amidase"/>
    <property type="match status" value="1"/>
</dbReference>
<comment type="similarity">
    <text evidence="1">Belongs to the peptidase S58 family.</text>
</comment>
<dbReference type="InterPro" id="IPR011095">
    <property type="entry name" value="Dala_Dala_lig_C"/>
</dbReference>
<evidence type="ECO:0000256" key="3">
    <source>
        <dbReference type="PROSITE-ProRule" id="PRU00409"/>
    </source>
</evidence>
<keyword evidence="6" id="KW-1185">Reference proteome</keyword>
<keyword evidence="3" id="KW-0547">Nucleotide-binding</keyword>
<evidence type="ECO:0000256" key="1">
    <source>
        <dbReference type="ARBA" id="ARBA00007068"/>
    </source>
</evidence>
<dbReference type="PANTHER" id="PTHR36512:SF3">
    <property type="entry name" value="BLR5678 PROTEIN"/>
    <property type="match status" value="1"/>
</dbReference>
<protein>
    <submittedName>
        <fullName evidence="5">P1 family peptidase</fullName>
    </submittedName>
</protein>
<gene>
    <name evidence="5" type="ORF">L9S41_11100</name>
</gene>
<evidence type="ECO:0000313" key="5">
    <source>
        <dbReference type="EMBL" id="UWZ78245.1"/>
    </source>
</evidence>
<dbReference type="PROSITE" id="PS50975">
    <property type="entry name" value="ATP_GRASP"/>
    <property type="match status" value="1"/>
</dbReference>
<feature type="domain" description="ATP-grasp" evidence="4">
    <location>
        <begin position="109"/>
        <end position="315"/>
    </location>
</feature>
<accession>A0ABY5ZJY4</accession>
<evidence type="ECO:0000313" key="6">
    <source>
        <dbReference type="Proteomes" id="UP001060414"/>
    </source>
</evidence>
<dbReference type="EMBL" id="CP092109">
    <property type="protein sequence ID" value="UWZ78245.1"/>
    <property type="molecule type" value="Genomic_DNA"/>
</dbReference>
<dbReference type="InterPro" id="IPR005321">
    <property type="entry name" value="Peptidase_S58_DmpA"/>
</dbReference>
<dbReference type="InterPro" id="IPR011761">
    <property type="entry name" value="ATP-grasp"/>
</dbReference>
<keyword evidence="3" id="KW-0067">ATP-binding</keyword>
<dbReference type="Gene3D" id="3.30.1490.20">
    <property type="entry name" value="ATP-grasp fold, A domain"/>
    <property type="match status" value="1"/>
</dbReference>
<dbReference type="InterPro" id="IPR016117">
    <property type="entry name" value="ArgJ-like_dom_sf"/>
</dbReference>
<organism evidence="5 6">
    <name type="scientific">Geoalkalibacter halelectricus</name>
    <dbReference type="NCBI Taxonomy" id="2847045"/>
    <lineage>
        <taxon>Bacteria</taxon>
        <taxon>Pseudomonadati</taxon>
        <taxon>Thermodesulfobacteriota</taxon>
        <taxon>Desulfuromonadia</taxon>
        <taxon>Desulfuromonadales</taxon>
        <taxon>Geoalkalibacteraceae</taxon>
        <taxon>Geoalkalibacter</taxon>
    </lineage>
</organism>
<dbReference type="RefSeq" id="WP_260746594.1">
    <property type="nucleotide sequence ID" value="NZ_CP092109.1"/>
</dbReference>